<reference evidence="1 2" key="1">
    <citation type="submission" date="2024-01" db="EMBL/GenBank/DDBJ databases">
        <title>The genomes of 5 underutilized Papilionoideae crops provide insights into root nodulation and disease resistanc.</title>
        <authorList>
            <person name="Jiang F."/>
        </authorList>
    </citation>
    <scope>NUCLEOTIDE SEQUENCE [LARGE SCALE GENOMIC DNA]</scope>
    <source>
        <strain evidence="1">LVBAO_FW01</strain>
        <tissue evidence="1">Leaves</tissue>
    </source>
</reference>
<protein>
    <submittedName>
        <fullName evidence="1">Uncharacterized protein</fullName>
    </submittedName>
</protein>
<comment type="caution">
    <text evidence="1">The sequence shown here is derived from an EMBL/GenBank/DDBJ whole genome shotgun (WGS) entry which is preliminary data.</text>
</comment>
<accession>A0AAN9KTU1</accession>
<name>A0AAN9KTU1_CANGL</name>
<gene>
    <name evidence="1" type="ORF">VNO77_26886</name>
</gene>
<dbReference type="AlphaFoldDB" id="A0AAN9KTU1"/>
<proteinExistence type="predicted"/>
<dbReference type="EMBL" id="JAYMYQ010000006">
    <property type="protein sequence ID" value="KAK7323414.1"/>
    <property type="molecule type" value="Genomic_DNA"/>
</dbReference>
<evidence type="ECO:0000313" key="1">
    <source>
        <dbReference type="EMBL" id="KAK7323414.1"/>
    </source>
</evidence>
<keyword evidence="2" id="KW-1185">Reference proteome</keyword>
<organism evidence="1 2">
    <name type="scientific">Canavalia gladiata</name>
    <name type="common">Sword bean</name>
    <name type="synonym">Dolichos gladiatus</name>
    <dbReference type="NCBI Taxonomy" id="3824"/>
    <lineage>
        <taxon>Eukaryota</taxon>
        <taxon>Viridiplantae</taxon>
        <taxon>Streptophyta</taxon>
        <taxon>Embryophyta</taxon>
        <taxon>Tracheophyta</taxon>
        <taxon>Spermatophyta</taxon>
        <taxon>Magnoliopsida</taxon>
        <taxon>eudicotyledons</taxon>
        <taxon>Gunneridae</taxon>
        <taxon>Pentapetalae</taxon>
        <taxon>rosids</taxon>
        <taxon>fabids</taxon>
        <taxon>Fabales</taxon>
        <taxon>Fabaceae</taxon>
        <taxon>Papilionoideae</taxon>
        <taxon>50 kb inversion clade</taxon>
        <taxon>NPAAA clade</taxon>
        <taxon>indigoferoid/millettioid clade</taxon>
        <taxon>Phaseoleae</taxon>
        <taxon>Canavalia</taxon>
    </lineage>
</organism>
<sequence length="189" mass="21416">MLDSTLTSCDFPAVSPLFVHTTTYNCHARAFQNLSNILFISAPLQISPKALESQSYNAKNLTSLNCGRPISKCIDHGNRACQLNFDPFPYWRSTLFLLSLRLSLPRAPLSMVQGPYSVICFLWLSLTHSTRDLGHNMVFTNLSNERKLLEFEEACSKLNAQADGRCELLDLRELGKKKVKCEVREHESF</sequence>
<dbReference type="Proteomes" id="UP001367508">
    <property type="component" value="Unassembled WGS sequence"/>
</dbReference>
<evidence type="ECO:0000313" key="2">
    <source>
        <dbReference type="Proteomes" id="UP001367508"/>
    </source>
</evidence>